<dbReference type="InterPro" id="IPR051478">
    <property type="entry name" value="Beta-lactamase-like_AB/R"/>
</dbReference>
<evidence type="ECO:0000256" key="1">
    <source>
        <dbReference type="ARBA" id="ARBA00038473"/>
    </source>
</evidence>
<dbReference type="Proteomes" id="UP000516373">
    <property type="component" value="Chromosome"/>
</dbReference>
<dbReference type="InterPro" id="IPR001466">
    <property type="entry name" value="Beta-lactam-related"/>
</dbReference>
<reference evidence="3 4" key="1">
    <citation type="journal article" date="2014" name="Int. J. Syst. Evol. Microbiol.">
        <title>Complete genome sequence of Corynebacterium casei LMG S-19264T (=DSM 44701T), isolated from a smear-ripened cheese.</title>
        <authorList>
            <consortium name="US DOE Joint Genome Institute (JGI-PGF)"/>
            <person name="Walter F."/>
            <person name="Albersmeier A."/>
            <person name="Kalinowski J."/>
            <person name="Ruckert C."/>
        </authorList>
    </citation>
    <scope>NUCLEOTIDE SEQUENCE [LARGE SCALE GENOMIC DNA]</scope>
    <source>
        <strain evidence="3 4">JCM 4255</strain>
    </source>
</reference>
<dbReference type="KEGG" id="stui:GCM10017668_29840"/>
<dbReference type="SUPFAM" id="SSF56601">
    <property type="entry name" value="beta-lactamase/transpeptidase-like"/>
    <property type="match status" value="1"/>
</dbReference>
<name>A0A7G1NEG4_9ACTN</name>
<protein>
    <recommendedName>
        <fullName evidence="2">Beta-lactamase-related domain-containing protein</fullName>
    </recommendedName>
</protein>
<dbReference type="RefSeq" id="WP_190899934.1">
    <property type="nucleotide sequence ID" value="NZ_AP023439.1"/>
</dbReference>
<dbReference type="Gene3D" id="3.40.710.10">
    <property type="entry name" value="DD-peptidase/beta-lactamase superfamily"/>
    <property type="match status" value="1"/>
</dbReference>
<feature type="domain" description="Beta-lactamase-related" evidence="2">
    <location>
        <begin position="19"/>
        <end position="256"/>
    </location>
</feature>
<dbReference type="PANTHER" id="PTHR22935">
    <property type="entry name" value="PENICILLIN-BINDING PROTEIN"/>
    <property type="match status" value="1"/>
</dbReference>
<dbReference type="AlphaFoldDB" id="A0A7G1NEG4"/>
<gene>
    <name evidence="3" type="ORF">GCM10017668_29840</name>
</gene>
<dbReference type="PANTHER" id="PTHR22935:SF95">
    <property type="entry name" value="BETA-LACTAMASE-LIKE 1-RELATED"/>
    <property type="match status" value="1"/>
</dbReference>
<evidence type="ECO:0000259" key="2">
    <source>
        <dbReference type="Pfam" id="PF00144"/>
    </source>
</evidence>
<dbReference type="InterPro" id="IPR012338">
    <property type="entry name" value="Beta-lactam/transpept-like"/>
</dbReference>
<evidence type="ECO:0000313" key="4">
    <source>
        <dbReference type="Proteomes" id="UP000516373"/>
    </source>
</evidence>
<dbReference type="Pfam" id="PF00144">
    <property type="entry name" value="Beta-lactamase"/>
    <property type="match status" value="1"/>
</dbReference>
<organism evidence="3 4">
    <name type="scientific">Streptomyces tuirus</name>
    <dbReference type="NCBI Taxonomy" id="68278"/>
    <lineage>
        <taxon>Bacteria</taxon>
        <taxon>Bacillati</taxon>
        <taxon>Actinomycetota</taxon>
        <taxon>Actinomycetes</taxon>
        <taxon>Kitasatosporales</taxon>
        <taxon>Streptomycetaceae</taxon>
        <taxon>Streptomyces</taxon>
    </lineage>
</organism>
<evidence type="ECO:0000313" key="3">
    <source>
        <dbReference type="EMBL" id="BCL21141.1"/>
    </source>
</evidence>
<proteinExistence type="inferred from homology"/>
<sequence>MPTPTCLLGGPGIDDRAAHGHDQDRFVEIGSLSKVFTGTVLTRLAGDGVVGLDTPLEECLPEVPAGTGITLRHLAEHTSGLPRLPVGPSGPPDDPYAAFTEEALRASLGELDRVATGRLGEEEYSNLGYAVLGHALTSVTGRSYQQLVDEQVLSPLGLEPGSVTALPPRELRLIPRGLFGRPRPLWTLTGPILPSGGLWSTCRTLSRVVVGLLVEQRLGPPAPSWQRGQSITWHNGATRGSSVVAAAHDDGRWLVLHRLGDPDGTDSLARKTLLAAPAPRGEN</sequence>
<comment type="similarity">
    <text evidence="1">Belongs to the beta-lactamase family.</text>
</comment>
<dbReference type="EMBL" id="AP023439">
    <property type="protein sequence ID" value="BCL21141.1"/>
    <property type="molecule type" value="Genomic_DNA"/>
</dbReference>
<accession>A0A7G1NEG4</accession>